<feature type="transmembrane region" description="Helical" evidence="7">
    <location>
        <begin position="157"/>
        <end position="178"/>
    </location>
</feature>
<evidence type="ECO:0000256" key="7">
    <source>
        <dbReference type="SAM" id="Phobius"/>
    </source>
</evidence>
<name>A0A516KDN8_9BACI</name>
<organism evidence="9 10">
    <name type="scientific">Radiobacillus deserti</name>
    <dbReference type="NCBI Taxonomy" id="2594883"/>
    <lineage>
        <taxon>Bacteria</taxon>
        <taxon>Bacillati</taxon>
        <taxon>Bacillota</taxon>
        <taxon>Bacilli</taxon>
        <taxon>Bacillales</taxon>
        <taxon>Bacillaceae</taxon>
        <taxon>Radiobacillus</taxon>
    </lineage>
</organism>
<dbReference type="PANTHER" id="PTHR43124">
    <property type="entry name" value="PURINE EFFLUX PUMP PBUE"/>
    <property type="match status" value="1"/>
</dbReference>
<sequence>MRFFEKYNVLLIGFIFFTGIMGTRPLIPLLASQLGASVAEIGVIVALYPLFPFFLAIKMGQIVDRAGYKRPIVASTFVGALAILLPFVNASIWSILLSQILAGISHTVFAVSAQTLASASKSHDEREKSIMLFSIGVALGSFLGPMLGGLFADIWDYAVAFGLLSGVSVLSACFTLFIKSDSHREATRKSTKLKQSLSLLKIKNLRVAFLVSILIILGKDIYTAYFPLLGVEFGLSDATIGFIISLNAAGGILIRWLIPYLLSNFSRTKIIMGSIVVSGVFFFALPFFESAMILAILSFIVGLGSGLGQPLSISTTADSLPQDRIGEGLGLRLTANRLTQISAPILFGAVAHVASVAGVFFIVGVLTVFGGTKARVPDV</sequence>
<dbReference type="InterPro" id="IPR011701">
    <property type="entry name" value="MFS"/>
</dbReference>
<feature type="transmembrane region" description="Helical" evidence="7">
    <location>
        <begin position="72"/>
        <end position="94"/>
    </location>
</feature>
<feature type="transmembrane region" description="Helical" evidence="7">
    <location>
        <begin position="238"/>
        <end position="258"/>
    </location>
</feature>
<dbReference type="InterPro" id="IPR001958">
    <property type="entry name" value="Tet-R_TetA/multi-R_MdtG-like"/>
</dbReference>
<dbReference type="InterPro" id="IPR020846">
    <property type="entry name" value="MFS_dom"/>
</dbReference>
<evidence type="ECO:0000256" key="6">
    <source>
        <dbReference type="ARBA" id="ARBA00023136"/>
    </source>
</evidence>
<dbReference type="GO" id="GO:0005886">
    <property type="term" value="C:plasma membrane"/>
    <property type="evidence" value="ECO:0007669"/>
    <property type="project" value="UniProtKB-SubCell"/>
</dbReference>
<protein>
    <submittedName>
        <fullName evidence="9">MFS transporter</fullName>
    </submittedName>
</protein>
<feature type="transmembrane region" description="Helical" evidence="7">
    <location>
        <begin position="130"/>
        <end position="151"/>
    </location>
</feature>
<dbReference type="AlphaFoldDB" id="A0A516KDN8"/>
<keyword evidence="3" id="KW-1003">Cell membrane</keyword>
<dbReference type="PROSITE" id="PS50850">
    <property type="entry name" value="MFS"/>
    <property type="match status" value="1"/>
</dbReference>
<dbReference type="Gene3D" id="1.20.1250.20">
    <property type="entry name" value="MFS general substrate transporter like domains"/>
    <property type="match status" value="2"/>
</dbReference>
<dbReference type="OrthoDB" id="4822895at2"/>
<evidence type="ECO:0000256" key="1">
    <source>
        <dbReference type="ARBA" id="ARBA00004651"/>
    </source>
</evidence>
<dbReference type="PANTHER" id="PTHR43124:SF3">
    <property type="entry name" value="CHLORAMPHENICOL EFFLUX PUMP RV0191"/>
    <property type="match status" value="1"/>
</dbReference>
<dbReference type="PRINTS" id="PR01035">
    <property type="entry name" value="TCRTETA"/>
</dbReference>
<dbReference type="CDD" id="cd17325">
    <property type="entry name" value="MFS_MdtG_SLC18_like"/>
    <property type="match status" value="1"/>
</dbReference>
<comment type="subcellular location">
    <subcellularLocation>
        <location evidence="1">Cell membrane</location>
        <topology evidence="1">Multi-pass membrane protein</topology>
    </subcellularLocation>
</comment>
<dbReference type="GO" id="GO:0022857">
    <property type="term" value="F:transmembrane transporter activity"/>
    <property type="evidence" value="ECO:0007669"/>
    <property type="project" value="InterPro"/>
</dbReference>
<dbReference type="InterPro" id="IPR036259">
    <property type="entry name" value="MFS_trans_sf"/>
</dbReference>
<evidence type="ECO:0000256" key="2">
    <source>
        <dbReference type="ARBA" id="ARBA00022448"/>
    </source>
</evidence>
<feature type="domain" description="Major facilitator superfamily (MFS) profile" evidence="8">
    <location>
        <begin position="1"/>
        <end position="379"/>
    </location>
</feature>
<evidence type="ECO:0000313" key="10">
    <source>
        <dbReference type="Proteomes" id="UP000315215"/>
    </source>
</evidence>
<evidence type="ECO:0000256" key="4">
    <source>
        <dbReference type="ARBA" id="ARBA00022692"/>
    </source>
</evidence>
<evidence type="ECO:0000259" key="8">
    <source>
        <dbReference type="PROSITE" id="PS50850"/>
    </source>
</evidence>
<keyword evidence="2" id="KW-0813">Transport</keyword>
<dbReference type="Pfam" id="PF07690">
    <property type="entry name" value="MFS_1"/>
    <property type="match status" value="1"/>
</dbReference>
<evidence type="ECO:0000256" key="5">
    <source>
        <dbReference type="ARBA" id="ARBA00022989"/>
    </source>
</evidence>
<dbReference type="InterPro" id="IPR050189">
    <property type="entry name" value="MFS_Efflux_Transporters"/>
</dbReference>
<dbReference type="EMBL" id="CP041666">
    <property type="protein sequence ID" value="QDP39490.1"/>
    <property type="molecule type" value="Genomic_DNA"/>
</dbReference>
<dbReference type="SUPFAM" id="SSF103473">
    <property type="entry name" value="MFS general substrate transporter"/>
    <property type="match status" value="1"/>
</dbReference>
<proteinExistence type="predicted"/>
<feature type="transmembrane region" description="Helical" evidence="7">
    <location>
        <begin position="7"/>
        <end position="27"/>
    </location>
</feature>
<evidence type="ECO:0000313" key="9">
    <source>
        <dbReference type="EMBL" id="QDP39490.1"/>
    </source>
</evidence>
<feature type="transmembrane region" description="Helical" evidence="7">
    <location>
        <begin position="199"/>
        <end position="218"/>
    </location>
</feature>
<accession>A0A516KDN8</accession>
<keyword evidence="4 7" id="KW-0812">Transmembrane</keyword>
<feature type="transmembrane region" description="Helical" evidence="7">
    <location>
        <begin position="270"/>
        <end position="301"/>
    </location>
</feature>
<dbReference type="Proteomes" id="UP000315215">
    <property type="component" value="Chromosome"/>
</dbReference>
<feature type="transmembrane region" description="Helical" evidence="7">
    <location>
        <begin position="345"/>
        <end position="369"/>
    </location>
</feature>
<keyword evidence="6 7" id="KW-0472">Membrane</keyword>
<gene>
    <name evidence="9" type="ORF">FN924_04455</name>
</gene>
<keyword evidence="10" id="KW-1185">Reference proteome</keyword>
<feature type="transmembrane region" description="Helical" evidence="7">
    <location>
        <begin position="39"/>
        <end position="60"/>
    </location>
</feature>
<reference evidence="9 10" key="1">
    <citation type="submission" date="2019-07" db="EMBL/GenBank/DDBJ databases">
        <authorList>
            <person name="Li J."/>
        </authorList>
    </citation>
    <scope>NUCLEOTIDE SEQUENCE [LARGE SCALE GENOMIC DNA]</scope>
    <source>
        <strain evidence="9 10">TKL69</strain>
    </source>
</reference>
<feature type="transmembrane region" description="Helical" evidence="7">
    <location>
        <begin position="100"/>
        <end position="118"/>
    </location>
</feature>
<dbReference type="KEGG" id="aqt:FN924_04455"/>
<keyword evidence="5 7" id="KW-1133">Transmembrane helix</keyword>
<dbReference type="RefSeq" id="WP_143892240.1">
    <property type="nucleotide sequence ID" value="NZ_CP041666.1"/>
</dbReference>
<evidence type="ECO:0000256" key="3">
    <source>
        <dbReference type="ARBA" id="ARBA00022475"/>
    </source>
</evidence>